<dbReference type="RefSeq" id="WP_317570690.1">
    <property type="nucleotide sequence ID" value="NZ_JAWLKA010000022.1"/>
</dbReference>
<accession>A0ABU4CNX7</accession>
<comment type="caution">
    <text evidence="2">The sequence shown here is derived from an EMBL/GenBank/DDBJ whole genome shotgun (WGS) entry which is preliminary data.</text>
</comment>
<dbReference type="InterPro" id="IPR002347">
    <property type="entry name" value="SDR_fam"/>
</dbReference>
<dbReference type="Pfam" id="PF13561">
    <property type="entry name" value="adh_short_C2"/>
    <property type="match status" value="1"/>
</dbReference>
<proteinExistence type="inferred from homology"/>
<evidence type="ECO:0000313" key="3">
    <source>
        <dbReference type="Proteomes" id="UP001185737"/>
    </source>
</evidence>
<dbReference type="EMBL" id="JAWLKA010000022">
    <property type="protein sequence ID" value="MDV6285017.1"/>
    <property type="molecule type" value="Genomic_DNA"/>
</dbReference>
<protein>
    <submittedName>
        <fullName evidence="2">SDR family oxidoreductase</fullName>
    </submittedName>
</protein>
<dbReference type="PRINTS" id="PR00080">
    <property type="entry name" value="SDRFAMILY"/>
</dbReference>
<dbReference type="InterPro" id="IPR020904">
    <property type="entry name" value="Sc_DH/Rdtase_CS"/>
</dbReference>
<keyword evidence="3" id="KW-1185">Reference proteome</keyword>
<dbReference type="PRINTS" id="PR00081">
    <property type="entry name" value="GDHRDH"/>
</dbReference>
<dbReference type="PANTHER" id="PTHR42760:SF135">
    <property type="entry name" value="BLL7886 PROTEIN"/>
    <property type="match status" value="1"/>
</dbReference>
<dbReference type="Gene3D" id="3.40.50.720">
    <property type="entry name" value="NAD(P)-binding Rossmann-like Domain"/>
    <property type="match status" value="1"/>
</dbReference>
<reference evidence="2 3" key="1">
    <citation type="submission" date="2023-10" db="EMBL/GenBank/DDBJ databases">
        <title>Development of a sustainable strategy for remediation of hydrocarbon-contaminated territories based on the waste exchange concept.</title>
        <authorList>
            <person name="Krivoruchko A."/>
        </authorList>
    </citation>
    <scope>NUCLEOTIDE SEQUENCE [LARGE SCALE GENOMIC DNA]</scope>
    <source>
        <strain evidence="2 3">IEGM 60</strain>
    </source>
</reference>
<evidence type="ECO:0000256" key="1">
    <source>
        <dbReference type="ARBA" id="ARBA00006484"/>
    </source>
</evidence>
<dbReference type="Proteomes" id="UP001185737">
    <property type="component" value="Unassembled WGS sequence"/>
</dbReference>
<dbReference type="PROSITE" id="PS00061">
    <property type="entry name" value="ADH_SHORT"/>
    <property type="match status" value="1"/>
</dbReference>
<dbReference type="SUPFAM" id="SSF51735">
    <property type="entry name" value="NAD(P)-binding Rossmann-fold domains"/>
    <property type="match status" value="1"/>
</dbReference>
<dbReference type="InterPro" id="IPR036291">
    <property type="entry name" value="NAD(P)-bd_dom_sf"/>
</dbReference>
<comment type="similarity">
    <text evidence="1">Belongs to the short-chain dehydrogenases/reductases (SDR) family.</text>
</comment>
<gene>
    <name evidence="2" type="ORF">R3Q59_31535</name>
</gene>
<evidence type="ECO:0000313" key="2">
    <source>
        <dbReference type="EMBL" id="MDV6285017.1"/>
    </source>
</evidence>
<organism evidence="2 3">
    <name type="scientific">Rhodococcus jostii</name>
    <dbReference type="NCBI Taxonomy" id="132919"/>
    <lineage>
        <taxon>Bacteria</taxon>
        <taxon>Bacillati</taxon>
        <taxon>Actinomycetota</taxon>
        <taxon>Actinomycetes</taxon>
        <taxon>Mycobacteriales</taxon>
        <taxon>Nocardiaceae</taxon>
        <taxon>Rhodococcus</taxon>
    </lineage>
</organism>
<dbReference type="PANTHER" id="PTHR42760">
    <property type="entry name" value="SHORT-CHAIN DEHYDROGENASES/REDUCTASES FAMILY MEMBER"/>
    <property type="match status" value="1"/>
</dbReference>
<sequence>MAPIEQEPRKAIKMDTGLSGRIVVLTGAASGIGAAAARTFAAEGARLALVDRDEAGLKALSDELDQTEVHYAVADLASTSGVESGFDEVLRPFANQVDVLFNNVGAGSLGVFDTLSDADWINTMELNFMSQVRAISYVLPLMRAAGRGVIVNNASDLGRQPIIGGPDYAASKAAILSLTTSLAKAEGPDIRVNAVAPGAIMSPMWEREGGLADTFAAVHGVDRTESIEAEMKSRHLPLARIGTPTEVANVVVFLASDLASYVTSSVYGVDGGSIGSIL</sequence>
<name>A0ABU4CNX7_RHOJO</name>